<proteinExistence type="predicted"/>
<dbReference type="AlphaFoldDB" id="A0A165DM01"/>
<dbReference type="Proteomes" id="UP000076842">
    <property type="component" value="Unassembled WGS sequence"/>
</dbReference>
<organism evidence="1 2">
    <name type="scientific">Calocera cornea HHB12733</name>
    <dbReference type="NCBI Taxonomy" id="1353952"/>
    <lineage>
        <taxon>Eukaryota</taxon>
        <taxon>Fungi</taxon>
        <taxon>Dikarya</taxon>
        <taxon>Basidiomycota</taxon>
        <taxon>Agaricomycotina</taxon>
        <taxon>Dacrymycetes</taxon>
        <taxon>Dacrymycetales</taxon>
        <taxon>Dacrymycetaceae</taxon>
        <taxon>Calocera</taxon>
    </lineage>
</organism>
<gene>
    <name evidence="1" type="ORF">CALCODRAFT_501436</name>
</gene>
<evidence type="ECO:0000313" key="2">
    <source>
        <dbReference type="Proteomes" id="UP000076842"/>
    </source>
</evidence>
<accession>A0A165DM01</accession>
<protein>
    <submittedName>
        <fullName evidence="1">Uncharacterized protein</fullName>
    </submittedName>
</protein>
<evidence type="ECO:0000313" key="1">
    <source>
        <dbReference type="EMBL" id="KZT53099.1"/>
    </source>
</evidence>
<keyword evidence="2" id="KW-1185">Reference proteome</keyword>
<sequence length="162" mass="18101">MGGYFRKLGLDIHMVCGWLARPPTRVRSLDSFSRARAARLQYAKGYFCWLRHHPSCLLARCCCVLYRILGERAASYFAVTRMTVTVDVSSQLCSVHLCLRPLQSVPRSHLRLPCCCCRRLQHAPPSACAVSLTGHWTGGSVNTEYCSRSLPPAEGRAAPYAR</sequence>
<dbReference type="EMBL" id="KV424046">
    <property type="protein sequence ID" value="KZT53099.1"/>
    <property type="molecule type" value="Genomic_DNA"/>
</dbReference>
<name>A0A165DM01_9BASI</name>
<dbReference type="InParanoid" id="A0A165DM01"/>
<reference evidence="1 2" key="1">
    <citation type="journal article" date="2016" name="Mol. Biol. Evol.">
        <title>Comparative Genomics of Early-Diverging Mushroom-Forming Fungi Provides Insights into the Origins of Lignocellulose Decay Capabilities.</title>
        <authorList>
            <person name="Nagy L.G."/>
            <person name="Riley R."/>
            <person name="Tritt A."/>
            <person name="Adam C."/>
            <person name="Daum C."/>
            <person name="Floudas D."/>
            <person name="Sun H."/>
            <person name="Yadav J.S."/>
            <person name="Pangilinan J."/>
            <person name="Larsson K.H."/>
            <person name="Matsuura K."/>
            <person name="Barry K."/>
            <person name="Labutti K."/>
            <person name="Kuo R."/>
            <person name="Ohm R.A."/>
            <person name="Bhattacharya S.S."/>
            <person name="Shirouzu T."/>
            <person name="Yoshinaga Y."/>
            <person name="Martin F.M."/>
            <person name="Grigoriev I.V."/>
            <person name="Hibbett D.S."/>
        </authorList>
    </citation>
    <scope>NUCLEOTIDE SEQUENCE [LARGE SCALE GENOMIC DNA]</scope>
    <source>
        <strain evidence="1 2">HHB12733</strain>
    </source>
</reference>